<keyword evidence="8" id="KW-0539">Nucleus</keyword>
<dbReference type="GO" id="GO:0000122">
    <property type="term" value="P:negative regulation of transcription by RNA polymerase II"/>
    <property type="evidence" value="ECO:0007669"/>
    <property type="project" value="TreeGrafter"/>
</dbReference>
<feature type="compositionally biased region" description="Polar residues" evidence="9">
    <location>
        <begin position="61"/>
        <end position="75"/>
    </location>
</feature>
<dbReference type="GO" id="GO:0000976">
    <property type="term" value="F:transcription cis-regulatory region binding"/>
    <property type="evidence" value="ECO:0007669"/>
    <property type="project" value="TreeGrafter"/>
</dbReference>
<evidence type="ECO:0000256" key="8">
    <source>
        <dbReference type="ARBA" id="ARBA00023242"/>
    </source>
</evidence>
<dbReference type="PANTHER" id="PTHR11269">
    <property type="entry name" value="PERIOD CIRCADIAN PROTEIN"/>
    <property type="match status" value="1"/>
</dbReference>
<dbReference type="FunFam" id="3.30.450.20:FF:000013">
    <property type="entry name" value="Period circadian protein homolog 2"/>
    <property type="match status" value="1"/>
</dbReference>
<feature type="compositionally biased region" description="Basic and acidic residues" evidence="9">
    <location>
        <begin position="45"/>
        <end position="60"/>
    </location>
</feature>
<dbReference type="GO" id="GO:0043153">
    <property type="term" value="P:entrainment of circadian clock by photoperiod"/>
    <property type="evidence" value="ECO:0007669"/>
    <property type="project" value="TreeGrafter"/>
</dbReference>
<feature type="region of interest" description="Disordered" evidence="9">
    <location>
        <begin position="1"/>
        <end position="143"/>
    </location>
</feature>
<evidence type="ECO:0000256" key="7">
    <source>
        <dbReference type="ARBA" id="ARBA00023163"/>
    </source>
</evidence>
<dbReference type="Pfam" id="PF23170">
    <property type="entry name" value="bHLH_PER"/>
    <property type="match status" value="1"/>
</dbReference>
<evidence type="ECO:0000313" key="11">
    <source>
        <dbReference type="EMBL" id="KAJ1142407.1"/>
    </source>
</evidence>
<dbReference type="GO" id="GO:0005634">
    <property type="term" value="C:nucleus"/>
    <property type="evidence" value="ECO:0007669"/>
    <property type="project" value="UniProtKB-SubCell"/>
</dbReference>
<evidence type="ECO:0000256" key="4">
    <source>
        <dbReference type="ARBA" id="ARBA00022737"/>
    </source>
</evidence>
<organism evidence="11 12">
    <name type="scientific">Pleurodeles waltl</name>
    <name type="common">Iberian ribbed newt</name>
    <dbReference type="NCBI Taxonomy" id="8319"/>
    <lineage>
        <taxon>Eukaryota</taxon>
        <taxon>Metazoa</taxon>
        <taxon>Chordata</taxon>
        <taxon>Craniata</taxon>
        <taxon>Vertebrata</taxon>
        <taxon>Euteleostomi</taxon>
        <taxon>Amphibia</taxon>
        <taxon>Batrachia</taxon>
        <taxon>Caudata</taxon>
        <taxon>Salamandroidea</taxon>
        <taxon>Salamandridae</taxon>
        <taxon>Pleurodelinae</taxon>
        <taxon>Pleurodeles</taxon>
    </lineage>
</organism>
<dbReference type="InterPro" id="IPR013655">
    <property type="entry name" value="PAS_fold_3"/>
</dbReference>
<dbReference type="Pfam" id="PF12114">
    <property type="entry name" value="Period_C"/>
    <property type="match status" value="1"/>
</dbReference>
<feature type="compositionally biased region" description="Low complexity" evidence="9">
    <location>
        <begin position="1155"/>
        <end position="1164"/>
    </location>
</feature>
<dbReference type="PROSITE" id="PS50112">
    <property type="entry name" value="PAS"/>
    <property type="match status" value="1"/>
</dbReference>
<keyword evidence="7" id="KW-0804">Transcription</keyword>
<feature type="compositionally biased region" description="Low complexity" evidence="9">
    <location>
        <begin position="18"/>
        <end position="32"/>
    </location>
</feature>
<feature type="compositionally biased region" description="Low complexity" evidence="9">
    <location>
        <begin position="1110"/>
        <end position="1136"/>
    </location>
</feature>
<evidence type="ECO:0000256" key="6">
    <source>
        <dbReference type="ARBA" id="ARBA00023108"/>
    </source>
</evidence>
<evidence type="ECO:0000256" key="1">
    <source>
        <dbReference type="ARBA" id="ARBA00004123"/>
    </source>
</evidence>
<dbReference type="Pfam" id="PF21353">
    <property type="entry name" value="Per3-like_PAS-A"/>
    <property type="match status" value="1"/>
</dbReference>
<feature type="region of interest" description="Disordered" evidence="9">
    <location>
        <begin position="818"/>
        <end position="903"/>
    </location>
</feature>
<feature type="compositionally biased region" description="Basic and acidic residues" evidence="9">
    <location>
        <begin position="85"/>
        <end position="102"/>
    </location>
</feature>
<dbReference type="InterPro" id="IPR057310">
    <property type="entry name" value="PER1-3_bHLH"/>
</dbReference>
<dbReference type="Gene3D" id="3.30.450.20">
    <property type="entry name" value="PAS domain"/>
    <property type="match status" value="2"/>
</dbReference>
<evidence type="ECO:0000256" key="9">
    <source>
        <dbReference type="SAM" id="MobiDB-lite"/>
    </source>
</evidence>
<feature type="compositionally biased region" description="Basic and acidic residues" evidence="9">
    <location>
        <begin position="1165"/>
        <end position="1174"/>
    </location>
</feature>
<dbReference type="GO" id="GO:0001222">
    <property type="term" value="F:transcription corepressor binding"/>
    <property type="evidence" value="ECO:0007669"/>
    <property type="project" value="TreeGrafter"/>
</dbReference>
<sequence>MMSSELHGASVDHGGPWAASSTSEAENEASATFRKPTLEDQGFQHQEDMEMRSIGSHENDSSGNEFNGQDSSGNDFSGPVPRGNDFNEHESSGNDFNGHESSKTYLKGNGSKRRSSSTFRRPSKSTGDSSSSNSEPPDPTQSQKELMYMVQEMKRRLPAEKLNRSKPSTVDALNYALKCVRQVQANSQFFQVLSQKGPSRVDLEIHTIEELESITSEHPPKNTDTFVVVFSLTSGKMVYISEQATAILNCKKDFLDSSRFVELLAPQDVSVFYKHTTQSHLQPWNMGTDTAPSLYKYTQVKSFFCRIRGGKEGDHELRYFPFRITPYSVRVGNSMTAEVESCCLALAERIHSGYEAPRIPLDKWIFTTTHTPGCGFLEVDDRAVPLLGYLPQDLIGTSVLMYLHSEDRPLMLAMHRKIMRYAGQQPFEHAPIRFCTKNGDYVTLDTSWSSFVNPWSRKVAFIIGRHKVRTGPLNEDVFAARSREFSNNENEIRELQGQIYKLLLQPVHKNGSSGYGSFGSNGSYEHYISIASSSDSNGNCVEEIQREPMTLQQVCVDVNRIKNVGQQMYIESRSRRQGKKIEGLNTKLRRGKPQTSASYFPLSIGLPAAERHTTSSCDASRKGQHIPSYQQINCVDSIIRYLESYSIPARKRKSISSINSTSSSSKEDRMAQHGRRRSKILEASSAASNPVSQSQMAACPVGGTDARAAAAAVGAPLTDLTLSIKAMSVVSDTSKCSYSSTIVHVPHPESEVTAVEDVTLGSEQIEVRSLTTSVVAPEEFKQVGLTKEVLSAHTQKEEQEYVDRFRLRILQSPYSNYLQQGSRSKGCSNELGDHSSKQIKPAGGKKEKKHGKRGKQKRQKPQESSDSNGSNQKLQPRVRKVGATQQSWQSSEISQPNPSNMAFPQPMMIPIPPTYPVPGFPIPSMTTISGDCATSSVGPEPTPQSTMSYNMHSYSAFQAPYMGPVMAVMLPNYPVYSHMGNQMPQPFFTSQYPCSSSYSFTAVPGPPTSMPLQVTPDLMDPPSQVSSPMPPEGQLDVQSKEPPLFSNSRSSSPLQLDLLQEELPKLLEPQEASESEAYVEHKFFNAAEESGNNDSHSASSELLDFLLQDDSQSGTGSARSGSGSAGSRSLGSGSNGCTAHGTHGNAIGSSKYFASNNSSNTSQNSRDRQQVETKENVHIAVEDPLWALIKHTSPSVLMTYQVPNRDKKALLKEDLKKLTAMQNVQPSFTEEQKEELAEVHAWIRNSTIPQEIDVNGCIVCDKRGEYRDAMANNVSRPEDKGSSVSEQQNSPSTLHIHHGTKLADH</sequence>
<keyword evidence="4" id="KW-0677">Repeat</keyword>
<feature type="domain" description="PAS" evidence="10">
    <location>
        <begin position="376"/>
        <end position="422"/>
    </location>
</feature>
<dbReference type="GO" id="GO:0005737">
    <property type="term" value="C:cytoplasm"/>
    <property type="evidence" value="ECO:0007669"/>
    <property type="project" value="UniProtKB-SubCell"/>
</dbReference>
<feature type="region of interest" description="Disordered" evidence="9">
    <location>
        <begin position="1008"/>
        <end position="1053"/>
    </location>
</feature>
<protein>
    <recommendedName>
        <fullName evidence="10">PAS domain-containing protein</fullName>
    </recommendedName>
</protein>
<dbReference type="Proteomes" id="UP001066276">
    <property type="component" value="Chromosome 6"/>
</dbReference>
<feature type="region of interest" description="Disordered" evidence="9">
    <location>
        <begin position="653"/>
        <end position="691"/>
    </location>
</feature>
<dbReference type="EMBL" id="JANPWB010000010">
    <property type="protein sequence ID" value="KAJ1142407.1"/>
    <property type="molecule type" value="Genomic_DNA"/>
</dbReference>
<feature type="compositionally biased region" description="Polar residues" evidence="9">
    <location>
        <begin position="864"/>
        <end position="874"/>
    </location>
</feature>
<evidence type="ECO:0000256" key="5">
    <source>
        <dbReference type="ARBA" id="ARBA00023015"/>
    </source>
</evidence>
<evidence type="ECO:0000256" key="3">
    <source>
        <dbReference type="ARBA" id="ARBA00022490"/>
    </source>
</evidence>
<dbReference type="CDD" id="cd00130">
    <property type="entry name" value="PAS"/>
    <property type="match status" value="1"/>
</dbReference>
<evidence type="ECO:0000313" key="12">
    <source>
        <dbReference type="Proteomes" id="UP001066276"/>
    </source>
</evidence>
<comment type="caution">
    <text evidence="11">The sequence shown here is derived from an EMBL/GenBank/DDBJ whole genome shotgun (WGS) entry which is preliminary data.</text>
</comment>
<feature type="compositionally biased region" description="Polar residues" evidence="9">
    <location>
        <begin position="883"/>
        <end position="902"/>
    </location>
</feature>
<feature type="region of interest" description="Disordered" evidence="9">
    <location>
        <begin position="1273"/>
        <end position="1305"/>
    </location>
</feature>
<feature type="compositionally biased region" description="Polar residues" evidence="9">
    <location>
        <begin position="1282"/>
        <end position="1293"/>
    </location>
</feature>
<dbReference type="InterPro" id="IPR035965">
    <property type="entry name" value="PAS-like_dom_sf"/>
</dbReference>
<dbReference type="SMART" id="SM00091">
    <property type="entry name" value="PAS"/>
    <property type="match status" value="2"/>
</dbReference>
<comment type="subcellular location">
    <subcellularLocation>
        <location evidence="2">Cytoplasm</location>
    </subcellularLocation>
    <subcellularLocation>
        <location evidence="1">Nucleus</location>
    </subcellularLocation>
</comment>
<dbReference type="Pfam" id="PF08447">
    <property type="entry name" value="PAS_3"/>
    <property type="match status" value="1"/>
</dbReference>
<evidence type="ECO:0000256" key="2">
    <source>
        <dbReference type="ARBA" id="ARBA00004496"/>
    </source>
</evidence>
<name>A0AAV7QPE3_PLEWA</name>
<feature type="compositionally biased region" description="Basic residues" evidence="9">
    <location>
        <begin position="1295"/>
        <end position="1305"/>
    </location>
</feature>
<keyword evidence="12" id="KW-1185">Reference proteome</keyword>
<dbReference type="InterPro" id="IPR048814">
    <property type="entry name" value="Per1-3_PAS-A"/>
</dbReference>
<evidence type="ECO:0000259" key="10">
    <source>
        <dbReference type="PROSITE" id="PS50112"/>
    </source>
</evidence>
<feature type="compositionally biased region" description="Basic residues" evidence="9">
    <location>
        <begin position="846"/>
        <end position="859"/>
    </location>
</feature>
<feature type="region of interest" description="Disordered" evidence="9">
    <location>
        <begin position="1110"/>
        <end position="1174"/>
    </location>
</feature>
<keyword evidence="6" id="KW-0090">Biological rhythms</keyword>
<dbReference type="PANTHER" id="PTHR11269:SF13">
    <property type="entry name" value="PERIOD CIRCADIAN PROTEIN HOMOLOG 3"/>
    <property type="match status" value="1"/>
</dbReference>
<feature type="compositionally biased region" description="Polar residues" evidence="9">
    <location>
        <begin position="818"/>
        <end position="827"/>
    </location>
</feature>
<dbReference type="SUPFAM" id="SSF55785">
    <property type="entry name" value="PYP-like sensor domain (PAS domain)"/>
    <property type="match status" value="1"/>
</dbReference>
<feature type="compositionally biased region" description="Low complexity" evidence="9">
    <location>
        <begin position="655"/>
        <end position="664"/>
    </location>
</feature>
<dbReference type="InterPro" id="IPR000014">
    <property type="entry name" value="PAS"/>
</dbReference>
<gene>
    <name evidence="11" type="ORF">NDU88_008732</name>
</gene>
<dbReference type="GO" id="GO:0032922">
    <property type="term" value="P:circadian regulation of gene expression"/>
    <property type="evidence" value="ECO:0007669"/>
    <property type="project" value="TreeGrafter"/>
</dbReference>
<proteinExistence type="predicted"/>
<dbReference type="InterPro" id="IPR050760">
    <property type="entry name" value="Period_circadian_regulator"/>
</dbReference>
<keyword evidence="5" id="KW-0805">Transcription regulation</keyword>
<dbReference type="FunFam" id="3.30.450.20:FF:000004">
    <property type="entry name" value="Period circadian protein homolog 3"/>
    <property type="match status" value="1"/>
</dbReference>
<reference evidence="11" key="1">
    <citation type="journal article" date="2022" name="bioRxiv">
        <title>Sequencing and chromosome-scale assembly of the giantPleurodeles waltlgenome.</title>
        <authorList>
            <person name="Brown T."/>
            <person name="Elewa A."/>
            <person name="Iarovenko S."/>
            <person name="Subramanian E."/>
            <person name="Araus A.J."/>
            <person name="Petzold A."/>
            <person name="Susuki M."/>
            <person name="Suzuki K.-i.T."/>
            <person name="Hayashi T."/>
            <person name="Toyoda A."/>
            <person name="Oliveira C."/>
            <person name="Osipova E."/>
            <person name="Leigh N.D."/>
            <person name="Simon A."/>
            <person name="Yun M.H."/>
        </authorList>
    </citation>
    <scope>NUCLEOTIDE SEQUENCE</scope>
    <source>
        <strain evidence="11">20211129_DDA</strain>
        <tissue evidence="11">Liver</tissue>
    </source>
</reference>
<accession>A0AAV7QPE3</accession>
<keyword evidence="3" id="KW-0963">Cytoplasm</keyword>
<dbReference type="InterPro" id="IPR022728">
    <property type="entry name" value="Period_circadian-like_C"/>
</dbReference>
<feature type="compositionally biased region" description="Low complexity" evidence="9">
    <location>
        <begin position="124"/>
        <end position="135"/>
    </location>
</feature>